<sequence>RDAYEASPERDIWALSSLYIRHTADIYFLLGEFTGLQPAANASPFNQSRSSVYRPASPNGASLKPNDIIIPIPVHGCPYTSHSPRSTNPPHGIGRFLSSKAPLGTVKQFFSSVYSVYSFITENFSCEQKSSFRGPPLALQAISLYLFFSFVVPTLYFPFILLTQTLRAPTFLVFQNQTDWTSINRIPKRNHHQMIQLNKSALLVLLLPLCAHAHVAPYKQGNVERSLESSAEAALQRVWEGIKCMGECRKTWGWQGNHFGADPWGGVLNIGDPLPYDPSQPSTPINNDSGSRNSQSASSTTSSTEGGFGILDVTTAPVRSSTTQLAAPSLVTLPRVTTTSSEQPSPTPEPEPETTT</sequence>
<feature type="non-terminal residue" evidence="1">
    <location>
        <position position="356"/>
    </location>
</feature>
<reference evidence="1" key="1">
    <citation type="submission" date="2021-06" db="EMBL/GenBank/DDBJ databases">
        <authorList>
            <person name="Kallberg Y."/>
            <person name="Tangrot J."/>
            <person name="Rosling A."/>
        </authorList>
    </citation>
    <scope>NUCLEOTIDE SEQUENCE</scope>
    <source>
        <strain evidence="1">CL356</strain>
    </source>
</reference>
<evidence type="ECO:0000313" key="2">
    <source>
        <dbReference type="Proteomes" id="UP000789525"/>
    </source>
</evidence>
<keyword evidence="2" id="KW-1185">Reference proteome</keyword>
<proteinExistence type="predicted"/>
<gene>
    <name evidence="1" type="ORF">ACOLOM_LOCUS10892</name>
</gene>
<comment type="caution">
    <text evidence="1">The sequence shown here is derived from an EMBL/GenBank/DDBJ whole genome shotgun (WGS) entry which is preliminary data.</text>
</comment>
<accession>A0ACA9PQX2</accession>
<organism evidence="1 2">
    <name type="scientific">Acaulospora colombiana</name>
    <dbReference type="NCBI Taxonomy" id="27376"/>
    <lineage>
        <taxon>Eukaryota</taxon>
        <taxon>Fungi</taxon>
        <taxon>Fungi incertae sedis</taxon>
        <taxon>Mucoromycota</taxon>
        <taxon>Glomeromycotina</taxon>
        <taxon>Glomeromycetes</taxon>
        <taxon>Diversisporales</taxon>
        <taxon>Acaulosporaceae</taxon>
        <taxon>Acaulospora</taxon>
    </lineage>
</organism>
<feature type="non-terminal residue" evidence="1">
    <location>
        <position position="1"/>
    </location>
</feature>
<dbReference type="EMBL" id="CAJVPT010036835">
    <property type="protein sequence ID" value="CAG8715742.1"/>
    <property type="molecule type" value="Genomic_DNA"/>
</dbReference>
<protein>
    <submittedName>
        <fullName evidence="1">13819_t:CDS:1</fullName>
    </submittedName>
</protein>
<evidence type="ECO:0000313" key="1">
    <source>
        <dbReference type="EMBL" id="CAG8715742.1"/>
    </source>
</evidence>
<dbReference type="Proteomes" id="UP000789525">
    <property type="component" value="Unassembled WGS sequence"/>
</dbReference>
<name>A0ACA9PQX2_9GLOM</name>